<comment type="subcellular location">
    <subcellularLocation>
        <location evidence="1">Membrane</location>
        <topology evidence="1">Multi-pass membrane protein</topology>
    </subcellularLocation>
</comment>
<evidence type="ECO:0000256" key="1">
    <source>
        <dbReference type="ARBA" id="ARBA00004141"/>
    </source>
</evidence>
<organism evidence="8 9">
    <name type="scientific">Luteimicrobium xylanilyticum</name>
    <dbReference type="NCBI Taxonomy" id="1133546"/>
    <lineage>
        <taxon>Bacteria</taxon>
        <taxon>Bacillati</taxon>
        <taxon>Actinomycetota</taxon>
        <taxon>Actinomycetes</taxon>
        <taxon>Micrococcales</taxon>
        <taxon>Luteimicrobium</taxon>
    </lineage>
</organism>
<dbReference type="KEGG" id="lxl:KDY119_03032"/>
<proteinExistence type="predicted"/>
<keyword evidence="3 6" id="KW-1133">Transmembrane helix</keyword>
<evidence type="ECO:0000313" key="9">
    <source>
        <dbReference type="Proteomes" id="UP000326702"/>
    </source>
</evidence>
<sequence length="393" mass="41123">MPDEEDVRTGAPGHAHAGPHDGVTQARVVAADTWRRLRILTGRARARQGVARVRTSFVPIVVSAVAAGVAYFVAHDLFDHPFPFFAPVAAWVCLGFAPDRQIRRVLELAIGVALGVGIGDAIVHVIGSGAWQVAVVLVVSALVARFIDAGVLLTTQAGVQAVVIVLLPPSSTGGPGARFVDALVGGALALLIAVLWPRDPRRRLALLGREALNALAETLTMLAEGLAHGRADEARAALARGRAAEPALEIWQTSASDARELARVNSQGRRHLAAIDGSVDQAVLTDRVMRTVRVLARRTAATTGEHDTTGLADVVSRFAVAVRDLSAAVGEGRDPARAREGLRAAAALVDPRELAPDDWEVASLALLVRSALVDALEAAGEDPGAARDALPTL</sequence>
<evidence type="ECO:0000256" key="4">
    <source>
        <dbReference type="ARBA" id="ARBA00023136"/>
    </source>
</evidence>
<evidence type="ECO:0000256" key="2">
    <source>
        <dbReference type="ARBA" id="ARBA00022692"/>
    </source>
</evidence>
<dbReference type="OrthoDB" id="5198202at2"/>
<dbReference type="Pfam" id="PF13515">
    <property type="entry name" value="FUSC_2"/>
    <property type="match status" value="1"/>
</dbReference>
<dbReference type="AlphaFoldDB" id="A0A5P9QDF5"/>
<evidence type="ECO:0000256" key="3">
    <source>
        <dbReference type="ARBA" id="ARBA00022989"/>
    </source>
</evidence>
<dbReference type="GO" id="GO:0016020">
    <property type="term" value="C:membrane"/>
    <property type="evidence" value="ECO:0007669"/>
    <property type="project" value="UniProtKB-SubCell"/>
</dbReference>
<evidence type="ECO:0000313" key="8">
    <source>
        <dbReference type="EMBL" id="QFU99501.1"/>
    </source>
</evidence>
<keyword evidence="2 6" id="KW-0812">Transmembrane</keyword>
<accession>A0A5P9QDF5</accession>
<dbReference type="InterPro" id="IPR049453">
    <property type="entry name" value="Memb_transporter_dom"/>
</dbReference>
<feature type="transmembrane region" description="Helical" evidence="6">
    <location>
        <begin position="152"/>
        <end position="170"/>
    </location>
</feature>
<name>A0A5P9QDF5_9MICO</name>
<keyword evidence="4 6" id="KW-0472">Membrane</keyword>
<feature type="domain" description="Integral membrane bound transporter" evidence="7">
    <location>
        <begin position="70"/>
        <end position="192"/>
    </location>
</feature>
<feature type="region of interest" description="Disordered" evidence="5">
    <location>
        <begin position="1"/>
        <end position="22"/>
    </location>
</feature>
<dbReference type="RefSeq" id="WP_083890644.1">
    <property type="nucleotide sequence ID" value="NZ_BAABIH010000008.1"/>
</dbReference>
<gene>
    <name evidence="8" type="ORF">KDY119_03032</name>
</gene>
<feature type="transmembrane region" description="Helical" evidence="6">
    <location>
        <begin position="129"/>
        <end position="147"/>
    </location>
</feature>
<keyword evidence="9" id="KW-1185">Reference proteome</keyword>
<reference evidence="8 9" key="1">
    <citation type="submission" date="2019-10" db="EMBL/GenBank/DDBJ databases">
        <title>Genome sequence of Luteimicrobium xylanilyticum HY-24.</title>
        <authorList>
            <person name="Kim D.Y."/>
            <person name="Park H.-Y."/>
        </authorList>
    </citation>
    <scope>NUCLEOTIDE SEQUENCE [LARGE SCALE GENOMIC DNA]</scope>
    <source>
        <strain evidence="8 9">HY-24</strain>
    </source>
</reference>
<feature type="transmembrane region" description="Helical" evidence="6">
    <location>
        <begin position="176"/>
        <end position="196"/>
    </location>
</feature>
<dbReference type="Proteomes" id="UP000326702">
    <property type="component" value="Chromosome"/>
</dbReference>
<protein>
    <recommendedName>
        <fullName evidence="7">Integral membrane bound transporter domain-containing protein</fullName>
    </recommendedName>
</protein>
<evidence type="ECO:0000256" key="5">
    <source>
        <dbReference type="SAM" id="MobiDB-lite"/>
    </source>
</evidence>
<dbReference type="EMBL" id="CP045529">
    <property type="protein sequence ID" value="QFU99501.1"/>
    <property type="molecule type" value="Genomic_DNA"/>
</dbReference>
<evidence type="ECO:0000256" key="6">
    <source>
        <dbReference type="SAM" id="Phobius"/>
    </source>
</evidence>
<evidence type="ECO:0000259" key="7">
    <source>
        <dbReference type="Pfam" id="PF13515"/>
    </source>
</evidence>
<feature type="transmembrane region" description="Helical" evidence="6">
    <location>
        <begin position="53"/>
        <end position="74"/>
    </location>
</feature>